<dbReference type="AlphaFoldDB" id="A0A163FIY8"/>
<organism evidence="1 2">
    <name type="scientific">Didymella rabiei</name>
    <name type="common">Chickpea ascochyta blight fungus</name>
    <name type="synonym">Mycosphaerella rabiei</name>
    <dbReference type="NCBI Taxonomy" id="5454"/>
    <lineage>
        <taxon>Eukaryota</taxon>
        <taxon>Fungi</taxon>
        <taxon>Dikarya</taxon>
        <taxon>Ascomycota</taxon>
        <taxon>Pezizomycotina</taxon>
        <taxon>Dothideomycetes</taxon>
        <taxon>Pleosporomycetidae</taxon>
        <taxon>Pleosporales</taxon>
        <taxon>Pleosporineae</taxon>
        <taxon>Didymellaceae</taxon>
        <taxon>Ascochyta</taxon>
    </lineage>
</organism>
<protein>
    <submittedName>
        <fullName evidence="1">Uncharacterized protein</fullName>
    </submittedName>
</protein>
<dbReference type="InterPro" id="IPR036389">
    <property type="entry name" value="RNase_III_sf"/>
</dbReference>
<keyword evidence="2" id="KW-1185">Reference proteome</keyword>
<dbReference type="GO" id="GO:0006396">
    <property type="term" value="P:RNA processing"/>
    <property type="evidence" value="ECO:0007669"/>
    <property type="project" value="InterPro"/>
</dbReference>
<evidence type="ECO:0000313" key="1">
    <source>
        <dbReference type="EMBL" id="KZM24397.1"/>
    </source>
</evidence>
<accession>A0A163FIY8</accession>
<dbReference type="SUPFAM" id="SSF69065">
    <property type="entry name" value="RNase III domain-like"/>
    <property type="match status" value="1"/>
</dbReference>
<proteinExistence type="predicted"/>
<sequence length="159" mass="17398">MTPKSTKPSSSITENIIYRIENILEYEFEDIELCCSAVRGGKKQDRLISLLSLPISRKSGTLAAAARECGIDKLLPKRRQDEHTDGRLARVLKALLGAVVEDSGEENAVCVVAHNLGLWNPTPIPTAQPVVQDLLGVKELKYFVPGCKRFSVLVVGSLI</sequence>
<dbReference type="OrthoDB" id="3790311at2759"/>
<name>A0A163FIY8_DIDRA</name>
<dbReference type="Proteomes" id="UP000076837">
    <property type="component" value="Unassembled WGS sequence"/>
</dbReference>
<dbReference type="GO" id="GO:0004525">
    <property type="term" value="F:ribonuclease III activity"/>
    <property type="evidence" value="ECO:0007669"/>
    <property type="project" value="InterPro"/>
</dbReference>
<gene>
    <name evidence="1" type="ORF">ST47_g4459</name>
</gene>
<comment type="caution">
    <text evidence="1">The sequence shown here is derived from an EMBL/GenBank/DDBJ whole genome shotgun (WGS) entry which is preliminary data.</text>
</comment>
<evidence type="ECO:0000313" key="2">
    <source>
        <dbReference type="Proteomes" id="UP000076837"/>
    </source>
</evidence>
<dbReference type="EMBL" id="JYNV01000159">
    <property type="protein sequence ID" value="KZM24397.1"/>
    <property type="molecule type" value="Genomic_DNA"/>
</dbReference>
<reference evidence="1 2" key="1">
    <citation type="journal article" date="2016" name="Sci. Rep.">
        <title>Draft genome sequencing and secretome analysis of fungal phytopathogen Ascochyta rabiei provides insight into the necrotrophic effector repertoire.</title>
        <authorList>
            <person name="Verma S."/>
            <person name="Gazara R.K."/>
            <person name="Nizam S."/>
            <person name="Parween S."/>
            <person name="Chattopadhyay D."/>
            <person name="Verma P.K."/>
        </authorList>
    </citation>
    <scope>NUCLEOTIDE SEQUENCE [LARGE SCALE GENOMIC DNA]</scope>
    <source>
        <strain evidence="1 2">ArDII</strain>
    </source>
</reference>